<feature type="compositionally biased region" description="Low complexity" evidence="1">
    <location>
        <begin position="252"/>
        <end position="269"/>
    </location>
</feature>
<feature type="compositionally biased region" description="Polar residues" evidence="1">
    <location>
        <begin position="433"/>
        <end position="443"/>
    </location>
</feature>
<feature type="non-terminal residue" evidence="2">
    <location>
        <position position="618"/>
    </location>
</feature>
<feature type="compositionally biased region" description="Basic residues" evidence="1">
    <location>
        <begin position="514"/>
        <end position="523"/>
    </location>
</feature>
<name>A0A8T8SBB5_9BASI</name>
<feature type="region of interest" description="Disordered" evidence="1">
    <location>
        <begin position="286"/>
        <end position="344"/>
    </location>
</feature>
<feature type="compositionally biased region" description="Basic and acidic residues" evidence="1">
    <location>
        <begin position="414"/>
        <end position="427"/>
    </location>
</feature>
<feature type="compositionally biased region" description="Polar residues" evidence="1">
    <location>
        <begin position="286"/>
        <end position="295"/>
    </location>
</feature>
<evidence type="ECO:0000256" key="1">
    <source>
        <dbReference type="SAM" id="MobiDB-lite"/>
    </source>
</evidence>
<feature type="compositionally biased region" description="Pro residues" evidence="1">
    <location>
        <begin position="296"/>
        <end position="322"/>
    </location>
</feature>
<evidence type="ECO:0000313" key="2">
    <source>
        <dbReference type="EMBL" id="KAE8236502.1"/>
    </source>
</evidence>
<feature type="region of interest" description="Disordered" evidence="1">
    <location>
        <begin position="409"/>
        <end position="535"/>
    </location>
</feature>
<feature type="compositionally biased region" description="Polar residues" evidence="1">
    <location>
        <begin position="326"/>
        <end position="338"/>
    </location>
</feature>
<feature type="region of interest" description="Disordered" evidence="1">
    <location>
        <begin position="244"/>
        <end position="269"/>
    </location>
</feature>
<protein>
    <submittedName>
        <fullName evidence="2">Uncharacterized protein</fullName>
    </submittedName>
</protein>
<feature type="compositionally biased region" description="Low complexity" evidence="1">
    <location>
        <begin position="477"/>
        <end position="490"/>
    </location>
</feature>
<accession>A0A8T8SBB5</accession>
<dbReference type="PANTHER" id="PTHR48125:SF12">
    <property type="entry name" value="AT HOOK TRANSCRIPTION FACTOR FAMILY-RELATED"/>
    <property type="match status" value="1"/>
</dbReference>
<feature type="non-terminal residue" evidence="2">
    <location>
        <position position="1"/>
    </location>
</feature>
<dbReference type="AlphaFoldDB" id="A0A8T8SBB5"/>
<comment type="caution">
    <text evidence="2">The sequence shown here is derived from an EMBL/GenBank/DDBJ whole genome shotgun (WGS) entry which is preliminary data.</text>
</comment>
<evidence type="ECO:0000313" key="3">
    <source>
        <dbReference type="Proteomes" id="UP000077521"/>
    </source>
</evidence>
<organism evidence="2 3">
    <name type="scientific">Tilletia indica</name>
    <dbReference type="NCBI Taxonomy" id="43049"/>
    <lineage>
        <taxon>Eukaryota</taxon>
        <taxon>Fungi</taxon>
        <taxon>Dikarya</taxon>
        <taxon>Basidiomycota</taxon>
        <taxon>Ustilaginomycotina</taxon>
        <taxon>Exobasidiomycetes</taxon>
        <taxon>Tilletiales</taxon>
        <taxon>Tilletiaceae</taxon>
        <taxon>Tilletia</taxon>
    </lineage>
</organism>
<reference evidence="2" key="1">
    <citation type="submission" date="2016-04" db="EMBL/GenBank/DDBJ databases">
        <authorList>
            <person name="Nguyen H.D."/>
            <person name="Samba Siva P."/>
            <person name="Cullis J."/>
            <person name="Levesque C.A."/>
            <person name="Hambleton S."/>
        </authorList>
    </citation>
    <scope>NUCLEOTIDE SEQUENCE</scope>
    <source>
        <strain evidence="2">DAOMC 236416</strain>
    </source>
</reference>
<proteinExistence type="predicted"/>
<dbReference type="EMBL" id="LWDF02002190">
    <property type="protein sequence ID" value="KAE8236502.1"/>
    <property type="molecule type" value="Genomic_DNA"/>
</dbReference>
<feature type="compositionally biased region" description="Basic and acidic residues" evidence="1">
    <location>
        <begin position="1"/>
        <end position="12"/>
    </location>
</feature>
<feature type="region of interest" description="Disordered" evidence="1">
    <location>
        <begin position="1"/>
        <end position="43"/>
    </location>
</feature>
<feature type="compositionally biased region" description="Polar residues" evidence="1">
    <location>
        <begin position="14"/>
        <end position="39"/>
    </location>
</feature>
<reference evidence="2" key="2">
    <citation type="journal article" date="2019" name="IMA Fungus">
        <title>Genome sequencing and comparison of five Tilletia species to identify candidate genes for the detection of regulated species infecting wheat.</title>
        <authorList>
            <person name="Nguyen H.D.T."/>
            <person name="Sultana T."/>
            <person name="Kesanakurti P."/>
            <person name="Hambleton S."/>
        </authorList>
    </citation>
    <scope>NUCLEOTIDE SEQUENCE</scope>
    <source>
        <strain evidence="2">DAOMC 236416</strain>
    </source>
</reference>
<gene>
    <name evidence="2" type="ORF">A4X13_0g9133</name>
</gene>
<dbReference type="PANTHER" id="PTHR48125">
    <property type="entry name" value="LP07818P1"/>
    <property type="match status" value="1"/>
</dbReference>
<keyword evidence="3" id="KW-1185">Reference proteome</keyword>
<dbReference type="Proteomes" id="UP000077521">
    <property type="component" value="Unassembled WGS sequence"/>
</dbReference>
<sequence length="618" mass="69010">DGAYEDQDRFTETRFPTSPSVKTSNIPSANSTGPTTSAHIPSRSRQAHVADLIPKGNNPAIPIFKGRNSKGFIRKYEALGRTRGATDDDLLDHLVFNVSDFEPDIFSLIESHESFTNRDWPAVRKFILTGFDGPEVDIFTEQDLISFVKEERTLGTLEELNHYNLAFLDISSKLLQRGKIGSQQQLHYFVTGLPISIRRELEHSELRVDEATYETVLHEVQEYFRPTTFFRRLNLEMQREQAQIQHRAPIRSPSLNLSGPSGTLGTGSHSNLTRQLEQLSLTITQAMEKASTSSSRPPPPPAQQYRPPPPTQPYRPPPPAQPTQPLTFSQQGPSTGSNAIPLDPRSQRPMLCVYLTAHQSKVAMGTCTRQSQNVFEVDVLQPHLTSNYLQFDFSTYDYDDEEEEFMSNAMSTDATKRAHETEEDQRNSRPRLTRTTGPASTPTPLVRFADPNPPTPGVTHPFNHPPVMTQVPPLTPAPSASSLPPNTGQQPTPPTSPEADSDDDDSGQTPRPPKPFRRLRASKVKRESNPDEVAQSLLSSPVTLPWRVIVGLSKDVQRVILEHIRNELVPIPTTHHPVPWADPDKASVAAHLLHHLTGSAIKTPTQELSRQLIHQMNH</sequence>